<evidence type="ECO:0000256" key="2">
    <source>
        <dbReference type="PROSITE-ProRule" id="PRU00335"/>
    </source>
</evidence>
<name>A0A9X2X714_9HYPH</name>
<evidence type="ECO:0000313" key="6">
    <source>
        <dbReference type="Proteomes" id="UP001149009"/>
    </source>
</evidence>
<dbReference type="InterPro" id="IPR001647">
    <property type="entry name" value="HTH_TetR"/>
</dbReference>
<proteinExistence type="predicted"/>
<dbReference type="InterPro" id="IPR009057">
    <property type="entry name" value="Homeodomain-like_sf"/>
</dbReference>
<protein>
    <submittedName>
        <fullName evidence="5">TetR family transcriptional regulator</fullName>
    </submittedName>
</protein>
<dbReference type="SUPFAM" id="SSF48498">
    <property type="entry name" value="Tetracyclin repressor-like, C-terminal domain"/>
    <property type="match status" value="1"/>
</dbReference>
<keyword evidence="6" id="KW-1185">Reference proteome</keyword>
<dbReference type="SUPFAM" id="SSF46689">
    <property type="entry name" value="Homeodomain-like"/>
    <property type="match status" value="1"/>
</dbReference>
<dbReference type="EMBL" id="JAODNV010000004">
    <property type="protein sequence ID" value="MCT8989306.1"/>
    <property type="molecule type" value="Genomic_DNA"/>
</dbReference>
<dbReference type="GO" id="GO:0003677">
    <property type="term" value="F:DNA binding"/>
    <property type="evidence" value="ECO:0007669"/>
    <property type="project" value="UniProtKB-UniRule"/>
</dbReference>
<organism evidence="5 6">
    <name type="scientific">Chelativorans petroleitrophicus</name>
    <dbReference type="NCBI Taxonomy" id="2975484"/>
    <lineage>
        <taxon>Bacteria</taxon>
        <taxon>Pseudomonadati</taxon>
        <taxon>Pseudomonadota</taxon>
        <taxon>Alphaproteobacteria</taxon>
        <taxon>Hyphomicrobiales</taxon>
        <taxon>Phyllobacteriaceae</taxon>
        <taxon>Chelativorans</taxon>
    </lineage>
</organism>
<dbReference type="PANTHER" id="PTHR30328">
    <property type="entry name" value="TRANSCRIPTIONAL REPRESSOR"/>
    <property type="match status" value="1"/>
</dbReference>
<sequence length="238" mass="27004">MREPDLATEKTGGRGGWKQDPAGVQSNILAVAMAEFAESGLSGARIDEIAAKTRTSKRMIYYYFGDKEGLYRRVLEEAYRKVREGEQRLDLDHLPPVEALTRLVEFTFDHHRQNPDFIRLVMIENIHHGAYLEQSELIGRMNAGAIEKLEAICRRGREAGLFRDDVEPLELHWQISALSFFNVSNRATFSRIFGDSLYRPEGQEALRRHAVELVLRFVLKSPDDDVGRCDPAKSAAGV</sequence>
<dbReference type="PROSITE" id="PS50977">
    <property type="entry name" value="HTH_TETR_2"/>
    <property type="match status" value="1"/>
</dbReference>
<feature type="DNA-binding region" description="H-T-H motif" evidence="2">
    <location>
        <begin position="45"/>
        <end position="64"/>
    </location>
</feature>
<dbReference type="Proteomes" id="UP001149009">
    <property type="component" value="Unassembled WGS sequence"/>
</dbReference>
<evidence type="ECO:0000259" key="4">
    <source>
        <dbReference type="PROSITE" id="PS50977"/>
    </source>
</evidence>
<evidence type="ECO:0000256" key="3">
    <source>
        <dbReference type="SAM" id="MobiDB-lite"/>
    </source>
</evidence>
<keyword evidence="1 2" id="KW-0238">DNA-binding</keyword>
<dbReference type="PANTHER" id="PTHR30328:SF54">
    <property type="entry name" value="HTH-TYPE TRANSCRIPTIONAL REPRESSOR SCO4008"/>
    <property type="match status" value="1"/>
</dbReference>
<feature type="domain" description="HTH tetR-type" evidence="4">
    <location>
        <begin position="22"/>
        <end position="82"/>
    </location>
</feature>
<dbReference type="Pfam" id="PF00440">
    <property type="entry name" value="TetR_N"/>
    <property type="match status" value="1"/>
</dbReference>
<comment type="caution">
    <text evidence="5">The sequence shown here is derived from an EMBL/GenBank/DDBJ whole genome shotgun (WGS) entry which is preliminary data.</text>
</comment>
<feature type="compositionally biased region" description="Basic and acidic residues" evidence="3">
    <location>
        <begin position="1"/>
        <end position="12"/>
    </location>
</feature>
<dbReference type="PRINTS" id="PR00455">
    <property type="entry name" value="HTHTETR"/>
</dbReference>
<reference evidence="5" key="1">
    <citation type="submission" date="2022-08" db="EMBL/GenBank/DDBJ databases">
        <title>Chelativorans sichuanense sp. nov., a paraffin oil-degrading bacterium isolated from a mixture of oil-based drill cuttings and paddy soil.</title>
        <authorList>
            <person name="Yu J."/>
            <person name="Liu H."/>
            <person name="Chen Q."/>
        </authorList>
    </citation>
    <scope>NUCLEOTIDE SEQUENCE</scope>
    <source>
        <strain evidence="5">SCAU 2101</strain>
    </source>
</reference>
<dbReference type="InterPro" id="IPR036271">
    <property type="entry name" value="Tet_transcr_reg_TetR-rel_C_sf"/>
</dbReference>
<dbReference type="Gene3D" id="1.10.357.10">
    <property type="entry name" value="Tetracycline Repressor, domain 2"/>
    <property type="match status" value="1"/>
</dbReference>
<dbReference type="Pfam" id="PF17938">
    <property type="entry name" value="TetR_C_29"/>
    <property type="match status" value="1"/>
</dbReference>
<accession>A0A9X2X714</accession>
<evidence type="ECO:0000256" key="1">
    <source>
        <dbReference type="ARBA" id="ARBA00023125"/>
    </source>
</evidence>
<dbReference type="InterPro" id="IPR050109">
    <property type="entry name" value="HTH-type_TetR-like_transc_reg"/>
</dbReference>
<gene>
    <name evidence="5" type="ORF">NYR54_03185</name>
</gene>
<evidence type="ECO:0000313" key="5">
    <source>
        <dbReference type="EMBL" id="MCT8989306.1"/>
    </source>
</evidence>
<dbReference type="AlphaFoldDB" id="A0A9X2X714"/>
<dbReference type="InterPro" id="IPR041474">
    <property type="entry name" value="NicS_C"/>
</dbReference>
<dbReference type="RefSeq" id="WP_261514010.1">
    <property type="nucleotide sequence ID" value="NZ_JAODNV010000004.1"/>
</dbReference>
<feature type="region of interest" description="Disordered" evidence="3">
    <location>
        <begin position="1"/>
        <end position="20"/>
    </location>
</feature>